<evidence type="ECO:0000313" key="2">
    <source>
        <dbReference type="Proteomes" id="UP000317171"/>
    </source>
</evidence>
<dbReference type="Proteomes" id="UP000317171">
    <property type="component" value="Chromosome"/>
</dbReference>
<evidence type="ECO:0008006" key="3">
    <source>
        <dbReference type="Google" id="ProtNLM"/>
    </source>
</evidence>
<name>A0A517RFD3_9PLAN</name>
<keyword evidence="2" id="KW-1185">Reference proteome</keyword>
<dbReference type="AlphaFoldDB" id="A0A517RFD3"/>
<dbReference type="RefSeq" id="WP_145216066.1">
    <property type="nucleotide sequence ID" value="NZ_CP036269.1"/>
</dbReference>
<reference evidence="1 2" key="1">
    <citation type="submission" date="2019-02" db="EMBL/GenBank/DDBJ databases">
        <title>Deep-cultivation of Planctomycetes and their phenomic and genomic characterization uncovers novel biology.</title>
        <authorList>
            <person name="Wiegand S."/>
            <person name="Jogler M."/>
            <person name="Boedeker C."/>
            <person name="Pinto D."/>
            <person name="Vollmers J."/>
            <person name="Rivas-Marin E."/>
            <person name="Kohn T."/>
            <person name="Peeters S.H."/>
            <person name="Heuer A."/>
            <person name="Rast P."/>
            <person name="Oberbeckmann S."/>
            <person name="Bunk B."/>
            <person name="Jeske O."/>
            <person name="Meyerdierks A."/>
            <person name="Storesund J.E."/>
            <person name="Kallscheuer N."/>
            <person name="Luecker S."/>
            <person name="Lage O.M."/>
            <person name="Pohl T."/>
            <person name="Merkel B.J."/>
            <person name="Hornburger P."/>
            <person name="Mueller R.-W."/>
            <person name="Bruemmer F."/>
            <person name="Labrenz M."/>
            <person name="Spormann A.M."/>
            <person name="Op den Camp H."/>
            <person name="Overmann J."/>
            <person name="Amann R."/>
            <person name="Jetten M.S.M."/>
            <person name="Mascher T."/>
            <person name="Medema M.H."/>
            <person name="Devos D.P."/>
            <person name="Kaster A.-K."/>
            <person name="Ovreas L."/>
            <person name="Rohde M."/>
            <person name="Galperin M.Y."/>
            <person name="Jogler C."/>
        </authorList>
    </citation>
    <scope>NUCLEOTIDE SEQUENCE [LARGE SCALE GENOMIC DNA]</scope>
    <source>
        <strain evidence="1 2">Pan241w</strain>
    </source>
</reference>
<accession>A0A517RFD3</accession>
<dbReference type="PROSITE" id="PS51257">
    <property type="entry name" value="PROKAR_LIPOPROTEIN"/>
    <property type="match status" value="1"/>
</dbReference>
<gene>
    <name evidence="1" type="ORF">Pan241w_26730</name>
</gene>
<protein>
    <recommendedName>
        <fullName evidence="3">Lipoprotein</fullName>
    </recommendedName>
</protein>
<organism evidence="1 2">
    <name type="scientific">Gimesia alba</name>
    <dbReference type="NCBI Taxonomy" id="2527973"/>
    <lineage>
        <taxon>Bacteria</taxon>
        <taxon>Pseudomonadati</taxon>
        <taxon>Planctomycetota</taxon>
        <taxon>Planctomycetia</taxon>
        <taxon>Planctomycetales</taxon>
        <taxon>Planctomycetaceae</taxon>
        <taxon>Gimesia</taxon>
    </lineage>
</organism>
<proteinExistence type="predicted"/>
<dbReference type="KEGG" id="gaz:Pan241w_26730"/>
<sequence length="137" mass="15727">MSACEIKAWIRRGLSFSFFYCLASVCGCASESGEQRKPPEVEYPETFTAAGVNWTREQNLGPSDSRLLTRYFKANPSLADSPAFQGLPAVYHGTRNRRRFYWIQGSSERRTWVCLQFNQGRFQFLEGTGLPWRDHST</sequence>
<dbReference type="EMBL" id="CP036269">
    <property type="protein sequence ID" value="QDT42587.1"/>
    <property type="molecule type" value="Genomic_DNA"/>
</dbReference>
<evidence type="ECO:0000313" key="1">
    <source>
        <dbReference type="EMBL" id="QDT42587.1"/>
    </source>
</evidence>
<dbReference type="OrthoDB" id="291564at2"/>